<comment type="caution">
    <text evidence="8">The sequence shown here is derived from an EMBL/GenBank/DDBJ whole genome shotgun (WGS) entry which is preliminary data.</text>
</comment>
<dbReference type="SUPFAM" id="SSF63520">
    <property type="entry name" value="PTS-regulatory domain, PRD"/>
    <property type="match status" value="1"/>
</dbReference>
<accession>A0A2M8Z5P7</accession>
<keyword evidence="1" id="KW-0808">Transferase</keyword>
<dbReference type="InterPro" id="IPR016152">
    <property type="entry name" value="PTrfase/Anion_transptr"/>
</dbReference>
<dbReference type="GO" id="GO:0006355">
    <property type="term" value="P:regulation of DNA-templated transcription"/>
    <property type="evidence" value="ECO:0007669"/>
    <property type="project" value="InterPro"/>
</dbReference>
<gene>
    <name evidence="8" type="ORF">H171_2295</name>
</gene>
<evidence type="ECO:0000256" key="3">
    <source>
        <dbReference type="ARBA" id="ARBA00022840"/>
    </source>
</evidence>
<dbReference type="RefSeq" id="WP_100305237.1">
    <property type="nucleotide sequence ID" value="NZ_PGET01000001.1"/>
</dbReference>
<dbReference type="PROSITE" id="PS50045">
    <property type="entry name" value="SIGMA54_INTERACT_4"/>
    <property type="match status" value="1"/>
</dbReference>
<evidence type="ECO:0000313" key="8">
    <source>
        <dbReference type="EMBL" id="PJJ28774.1"/>
    </source>
</evidence>
<dbReference type="InterPro" id="IPR003593">
    <property type="entry name" value="AAA+_ATPase"/>
</dbReference>
<dbReference type="GO" id="GO:0005524">
    <property type="term" value="F:ATP binding"/>
    <property type="evidence" value="ECO:0007669"/>
    <property type="project" value="UniProtKB-KW"/>
</dbReference>
<dbReference type="SUPFAM" id="SSF52540">
    <property type="entry name" value="P-loop containing nucleoside triphosphate hydrolases"/>
    <property type="match status" value="1"/>
</dbReference>
<dbReference type="OrthoDB" id="9765164at2"/>
<dbReference type="GO" id="GO:0032259">
    <property type="term" value="P:methylation"/>
    <property type="evidence" value="ECO:0007669"/>
    <property type="project" value="InterPro"/>
</dbReference>
<dbReference type="InterPro" id="IPR002078">
    <property type="entry name" value="Sigma_54_int"/>
</dbReference>
<dbReference type="InterPro" id="IPR002178">
    <property type="entry name" value="PTS_EIIA_type-2_dom"/>
</dbReference>
<dbReference type="InterPro" id="IPR036662">
    <property type="entry name" value="PTS_EIIA_man-typ_sf"/>
</dbReference>
<dbReference type="Pfam" id="PF00158">
    <property type="entry name" value="Sigma54_activat"/>
    <property type="match status" value="1"/>
</dbReference>
<dbReference type="Gene3D" id="3.40.50.510">
    <property type="entry name" value="Phosphotransferase system, mannose-type IIA component"/>
    <property type="match status" value="1"/>
</dbReference>
<dbReference type="Pfam" id="PF03610">
    <property type="entry name" value="EIIA-man"/>
    <property type="match status" value="1"/>
</dbReference>
<dbReference type="SMART" id="SM00382">
    <property type="entry name" value="AAA"/>
    <property type="match status" value="1"/>
</dbReference>
<reference evidence="8 9" key="1">
    <citation type="submission" date="2017-11" db="EMBL/GenBank/DDBJ databases">
        <title>Understudied soil microbes with underappreciated capabilities: Untangling the Clostridium saccharolyticum group.</title>
        <authorList>
            <person name="Leschine S."/>
        </authorList>
    </citation>
    <scope>NUCLEOTIDE SEQUENCE [LARGE SCALE GENOMIC DNA]</scope>
    <source>
        <strain evidence="8 9">18A</strain>
    </source>
</reference>
<dbReference type="InterPro" id="IPR036634">
    <property type="entry name" value="PRD_sf"/>
</dbReference>
<dbReference type="Pfam" id="PF00874">
    <property type="entry name" value="PRD"/>
    <property type="match status" value="1"/>
</dbReference>
<dbReference type="PROSITE" id="PS51096">
    <property type="entry name" value="PTS_EIIA_TYPE_4"/>
    <property type="match status" value="1"/>
</dbReference>
<dbReference type="PANTHER" id="PTHR32071:SF38">
    <property type="entry name" value="PSP OPERON TRANSCRIPTIONAL ACTIVATOR"/>
    <property type="match status" value="1"/>
</dbReference>
<dbReference type="EMBL" id="PGET01000001">
    <property type="protein sequence ID" value="PJJ28774.1"/>
    <property type="molecule type" value="Genomic_DNA"/>
</dbReference>
<feature type="domain" description="Sigma-54 factor interaction" evidence="4">
    <location>
        <begin position="128"/>
        <end position="362"/>
    </location>
</feature>
<dbReference type="Gene3D" id="1.10.1790.10">
    <property type="entry name" value="PRD domain"/>
    <property type="match status" value="1"/>
</dbReference>
<dbReference type="InterPro" id="IPR004701">
    <property type="entry name" value="PTS_EIIA_man-typ"/>
</dbReference>
<feature type="domain" description="PTS EIIA type-2" evidence="5">
    <location>
        <begin position="829"/>
        <end position="970"/>
    </location>
</feature>
<dbReference type="Pfam" id="PF00359">
    <property type="entry name" value="PTS_EIIA_2"/>
    <property type="match status" value="1"/>
</dbReference>
<dbReference type="PANTHER" id="PTHR32071">
    <property type="entry name" value="TRANSCRIPTIONAL REGULATORY PROTEIN"/>
    <property type="match status" value="1"/>
</dbReference>
<dbReference type="GO" id="GO:0008168">
    <property type="term" value="F:methyltransferase activity"/>
    <property type="evidence" value="ECO:0007669"/>
    <property type="project" value="InterPro"/>
</dbReference>
<dbReference type="PROSITE" id="PS51094">
    <property type="entry name" value="PTS_EIIA_TYPE_2"/>
    <property type="match status" value="1"/>
</dbReference>
<dbReference type="InterPro" id="IPR002052">
    <property type="entry name" value="DNA_methylase_N6_adenine_CS"/>
</dbReference>
<dbReference type="CDD" id="cd00211">
    <property type="entry name" value="PTS_IIA_fru"/>
    <property type="match status" value="1"/>
</dbReference>
<dbReference type="GO" id="GO:0016020">
    <property type="term" value="C:membrane"/>
    <property type="evidence" value="ECO:0007669"/>
    <property type="project" value="InterPro"/>
</dbReference>
<sequence length="970" mass="109227">MRDKIKLIIGQEDKRNPLTDEAIANELGTLRENITKVRIETGIPASSERRKERLLQEIQGLFYEMGLVSDRKLAELLKLRGFKIGKFTVGQLHKSYPEIWEPAIKSSQDETLDIDNKQEFQDDIFDKIIGSDGSLKNQISKAKAAVMYPPKGLHTLLYGPSGVGKSFLAELMHDFAVKTDNFQKEAPYFEFNCADYADNPQLLLAQLFGYTKGAFTGATDHKKGIVELCDGGILFLDEVHRLPAEGQEILFYLMDKGKFRRLGEADTSRESHPLIIAATTEDPESSLLLTFRRRIPMSIEIPALTERPLEEKWQFIEFYLTMERERLGRDIRVNQSVLNCLLLAEFPGNIGQLKSDIQVCCAKAFLEAKLHNKTAIEVVADNLPEHLKSGINQSVPGDIRHLISGDVLFSVAGYQQFSGRIHKMSGTGIYEQLEERYTKLLKNGVAAEEISRILQDEVETTLVQQIRKMEESKFSLHELSAIVGEDVLEITEYIYQEARKELPGLKDTFIFPMAIHIRASLDMTKERKVALGSSFEDIKKRHAKEYKVAAYIVDKVNDKFYVMLPADEAVFLAMYLSKFQGGQVDTEGKTAVVVLSHGRVAGGMAEVANKILGVNHAAALEMALSEDPAAAYEKTKQLVIERNQGRGCILLADMGSLLTFAEKIRQETKIPVAVCGRVDTLMVIECLHKVLWTEESIETIVDELGSKKVLQPKTTKYNKIKHKRAVLCLCITGQGAAKLLRDFISERLKSVLDNIVIINRGYIENEDVEQIILQEAAQYEILAIVGTINPDVKDIPFLSLDDIYQSSGISKLRKIIKNSLLLDHVILGEVITPELIFVNPPYRLKEQLLDQTIETMTSEGYVDERFLLSVYKREGMMTTYLKGGIAIPHGDPASVTKPVISITKLDKPVMWDGTNTVDLIFVLALDENSKKYFEQLYQMLSSENLVSLIRNSNSINEIRENLRLDTKPVN</sequence>
<evidence type="ECO:0000313" key="9">
    <source>
        <dbReference type="Proteomes" id="UP000231092"/>
    </source>
</evidence>
<feature type="domain" description="PRD" evidence="7">
    <location>
        <begin position="482"/>
        <end position="586"/>
    </location>
</feature>
<dbReference type="Gene3D" id="3.40.930.10">
    <property type="entry name" value="Mannitol-specific EII, Chain A"/>
    <property type="match status" value="1"/>
</dbReference>
<evidence type="ECO:0000256" key="2">
    <source>
        <dbReference type="ARBA" id="ARBA00022741"/>
    </source>
</evidence>
<dbReference type="SUPFAM" id="SSF53062">
    <property type="entry name" value="PTS system fructose IIA component-like"/>
    <property type="match status" value="1"/>
</dbReference>
<feature type="domain" description="PTS EIIA type-4" evidence="6">
    <location>
        <begin position="589"/>
        <end position="717"/>
    </location>
</feature>
<dbReference type="InterPro" id="IPR027417">
    <property type="entry name" value="P-loop_NTPase"/>
</dbReference>
<dbReference type="PROSITE" id="PS51372">
    <property type="entry name" value="PRD_2"/>
    <property type="match status" value="1"/>
</dbReference>
<evidence type="ECO:0000259" key="4">
    <source>
        <dbReference type="PROSITE" id="PS50045"/>
    </source>
</evidence>
<dbReference type="GO" id="GO:0009401">
    <property type="term" value="P:phosphoenolpyruvate-dependent sugar phosphotransferase system"/>
    <property type="evidence" value="ECO:0007669"/>
    <property type="project" value="InterPro"/>
</dbReference>
<evidence type="ECO:0000259" key="6">
    <source>
        <dbReference type="PROSITE" id="PS51096"/>
    </source>
</evidence>
<dbReference type="Proteomes" id="UP000231092">
    <property type="component" value="Unassembled WGS sequence"/>
</dbReference>
<evidence type="ECO:0000259" key="7">
    <source>
        <dbReference type="PROSITE" id="PS51372"/>
    </source>
</evidence>
<dbReference type="AlphaFoldDB" id="A0A2M8Z5P7"/>
<dbReference type="PROSITE" id="PS00092">
    <property type="entry name" value="N6_MTASE"/>
    <property type="match status" value="1"/>
</dbReference>
<name>A0A2M8Z5P7_9FIRM</name>
<dbReference type="CDD" id="cd00009">
    <property type="entry name" value="AAA"/>
    <property type="match status" value="1"/>
</dbReference>
<keyword evidence="3" id="KW-0067">ATP-binding</keyword>
<proteinExistence type="predicted"/>
<evidence type="ECO:0000256" key="1">
    <source>
        <dbReference type="ARBA" id="ARBA00022679"/>
    </source>
</evidence>
<protein>
    <submittedName>
        <fullName evidence="8">Transcriptional regulator with AAA-type ATPase domain</fullName>
    </submittedName>
</protein>
<keyword evidence="2" id="KW-0547">Nucleotide-binding</keyword>
<organism evidence="8 9">
    <name type="scientific">[Clostridium] celerecrescens 18A</name>
    <dbReference type="NCBI Taxonomy" id="1286362"/>
    <lineage>
        <taxon>Bacteria</taxon>
        <taxon>Bacillati</taxon>
        <taxon>Bacillota</taxon>
        <taxon>Clostridia</taxon>
        <taxon>Lachnospirales</taxon>
        <taxon>Lachnospiraceae</taxon>
        <taxon>Lacrimispora</taxon>
    </lineage>
</organism>
<evidence type="ECO:0000259" key="5">
    <source>
        <dbReference type="PROSITE" id="PS51094"/>
    </source>
</evidence>
<dbReference type="Gene3D" id="3.40.50.300">
    <property type="entry name" value="P-loop containing nucleotide triphosphate hydrolases"/>
    <property type="match status" value="1"/>
</dbReference>
<dbReference type="SUPFAM" id="SSF55804">
    <property type="entry name" value="Phoshotransferase/anion transport protein"/>
    <property type="match status" value="1"/>
</dbReference>
<dbReference type="GO" id="GO:0003676">
    <property type="term" value="F:nucleic acid binding"/>
    <property type="evidence" value="ECO:0007669"/>
    <property type="project" value="InterPro"/>
</dbReference>
<dbReference type="InterPro" id="IPR011608">
    <property type="entry name" value="PRD"/>
</dbReference>
<dbReference type="Gene3D" id="1.10.10.60">
    <property type="entry name" value="Homeodomain-like"/>
    <property type="match status" value="1"/>
</dbReference>